<dbReference type="Pfam" id="PF13517">
    <property type="entry name" value="FG-GAP_3"/>
    <property type="match status" value="1"/>
</dbReference>
<dbReference type="InterPro" id="IPR028994">
    <property type="entry name" value="Integrin_alpha_N"/>
</dbReference>
<accession>A0ABQ2WC97</accession>
<feature type="chain" id="PRO_5047401881" description="VCBS repeat-containing protein" evidence="2">
    <location>
        <begin position="37"/>
        <end position="713"/>
    </location>
</feature>
<gene>
    <name evidence="3" type="ORF">GCM10015535_66340</name>
</gene>
<dbReference type="Gene3D" id="2.130.10.130">
    <property type="entry name" value="Integrin alpha, N-terminal"/>
    <property type="match status" value="1"/>
</dbReference>
<reference evidence="4" key="1">
    <citation type="journal article" date="2019" name="Int. J. Syst. Evol. Microbiol.">
        <title>The Global Catalogue of Microorganisms (GCM) 10K type strain sequencing project: providing services to taxonomists for standard genome sequencing and annotation.</title>
        <authorList>
            <consortium name="The Broad Institute Genomics Platform"/>
            <consortium name="The Broad Institute Genome Sequencing Center for Infectious Disease"/>
            <person name="Wu L."/>
            <person name="Ma J."/>
        </authorList>
    </citation>
    <scope>NUCLEOTIDE SEQUENCE [LARGE SCALE GENOMIC DNA]</scope>
    <source>
        <strain evidence="4">JCM 4376</strain>
    </source>
</reference>
<protein>
    <recommendedName>
        <fullName evidence="5">VCBS repeat-containing protein</fullName>
    </recommendedName>
</protein>
<dbReference type="PANTHER" id="PTHR44103:SF1">
    <property type="entry name" value="PROPROTEIN CONVERTASE P"/>
    <property type="match status" value="1"/>
</dbReference>
<dbReference type="EMBL" id="BMTF01000040">
    <property type="protein sequence ID" value="GGV96601.1"/>
    <property type="molecule type" value="Genomic_DNA"/>
</dbReference>
<evidence type="ECO:0000313" key="4">
    <source>
        <dbReference type="Proteomes" id="UP000660675"/>
    </source>
</evidence>
<name>A0ABQ2WC97_9ACTN</name>
<sequence>MRLASSPTRAVGRRRTVLVALTVVAAGLGTMPSAVAADAPTPVQTGGVWGIDFAGGTLNTVEVAANGLQYAYARRIAPDGTTAGDRTSMGFVGTYATGDHIKRVPCDAGSCVPMRATGNGHLGRFGVDNGQEYAQIWLTANSYHSSDEPGVTGGQFVDATGRYFVYNAESTGKQYIDDVSEYRTTNVRMTRSITAASVWGSALWTASSTAGAITATDLEQKKVVETVATGAPCVIKELHTVGRWIYWNCGTSGAAGVYDRTARKSFAVPSGAALVGDGYLVQHDRTAEKLVLTDFHTGNSAAPREIADLSAGNTVDQRRLTWAVDKFGGGIAYVGPDKAIRIVRSEVPAQPLAKIESDLGEGSIDIKGVENGHSPAWNSTWQLNKPVTWNFVVKDARGRTVRTFSGGPGTEVEVNWDGRTDTGGYPTNGVHTWALTARAAEGGGTYATSGKISVGGGLPGHHDQGGHDFGELVTLNSAGELTLHYTEGKGKFDWKRSGAGWPKGTVAVPFGDMGSDRCAEMLVRMPNGELRRYAGKCGSPYTPNNSHTSLGTGWNAYNVLTVPGDLTGDGRPDLLARKASTGDVHLFADDGHGKLKAGVKIRSSWTGYTKVVGAGDLNGDGYGDVLAHHKDGTLYRYDGTAGGKLKERVKVFGAWGTSYNTVVGVGDITGDGKPDLVERDSSGNLFRNDGNGKGSFGSRTKIATGWQGYKGVF</sequence>
<dbReference type="Proteomes" id="UP000660675">
    <property type="component" value="Unassembled WGS sequence"/>
</dbReference>
<dbReference type="InterPro" id="IPR011048">
    <property type="entry name" value="Haem_d1_sf"/>
</dbReference>
<evidence type="ECO:0000313" key="3">
    <source>
        <dbReference type="EMBL" id="GGV96601.1"/>
    </source>
</evidence>
<dbReference type="SUPFAM" id="SSF51004">
    <property type="entry name" value="C-terminal (heme d1) domain of cytochrome cd1-nitrite reductase"/>
    <property type="match status" value="1"/>
</dbReference>
<keyword evidence="1 2" id="KW-0732">Signal</keyword>
<dbReference type="SUPFAM" id="SSF69318">
    <property type="entry name" value="Integrin alpha N-terminal domain"/>
    <property type="match status" value="1"/>
</dbReference>
<keyword evidence="4" id="KW-1185">Reference proteome</keyword>
<comment type="caution">
    <text evidence="3">The sequence shown here is derived from an EMBL/GenBank/DDBJ whole genome shotgun (WGS) entry which is preliminary data.</text>
</comment>
<evidence type="ECO:0008006" key="5">
    <source>
        <dbReference type="Google" id="ProtNLM"/>
    </source>
</evidence>
<feature type="signal peptide" evidence="2">
    <location>
        <begin position="1"/>
        <end position="36"/>
    </location>
</feature>
<organism evidence="3 4">
    <name type="scientific">Streptomyces gelaticus</name>
    <dbReference type="NCBI Taxonomy" id="285446"/>
    <lineage>
        <taxon>Bacteria</taxon>
        <taxon>Bacillati</taxon>
        <taxon>Actinomycetota</taxon>
        <taxon>Actinomycetes</taxon>
        <taxon>Kitasatosporales</taxon>
        <taxon>Streptomycetaceae</taxon>
        <taxon>Streptomyces</taxon>
    </lineage>
</organism>
<dbReference type="Gene3D" id="2.60.40.4070">
    <property type="match status" value="1"/>
</dbReference>
<evidence type="ECO:0000256" key="1">
    <source>
        <dbReference type="ARBA" id="ARBA00022729"/>
    </source>
</evidence>
<dbReference type="PANTHER" id="PTHR44103">
    <property type="entry name" value="PROPROTEIN CONVERTASE P"/>
    <property type="match status" value="1"/>
</dbReference>
<proteinExistence type="predicted"/>
<dbReference type="InterPro" id="IPR013517">
    <property type="entry name" value="FG-GAP"/>
</dbReference>
<evidence type="ECO:0000256" key="2">
    <source>
        <dbReference type="SAM" id="SignalP"/>
    </source>
</evidence>